<gene>
    <name evidence="20" type="primary">nad5</name>
</gene>
<evidence type="ECO:0000259" key="18">
    <source>
        <dbReference type="Pfam" id="PF00662"/>
    </source>
</evidence>
<evidence type="ECO:0000256" key="7">
    <source>
        <dbReference type="ARBA" id="ARBA00022792"/>
    </source>
</evidence>
<dbReference type="Pfam" id="PF00662">
    <property type="entry name" value="Proton_antipo_N"/>
    <property type="match status" value="1"/>
</dbReference>
<evidence type="ECO:0000256" key="4">
    <source>
        <dbReference type="ARBA" id="ARBA00022448"/>
    </source>
</evidence>
<keyword evidence="5" id="KW-0679">Respiratory chain</keyword>
<evidence type="ECO:0000256" key="9">
    <source>
        <dbReference type="ARBA" id="ARBA00022982"/>
    </source>
</evidence>
<keyword evidence="10 16" id="KW-1133">Transmembrane helix</keyword>
<dbReference type="PANTHER" id="PTHR42829">
    <property type="entry name" value="NADH-UBIQUINONE OXIDOREDUCTASE CHAIN 5"/>
    <property type="match status" value="1"/>
</dbReference>
<dbReference type="EC" id="7.1.1.2" evidence="2 16"/>
<feature type="transmembrane region" description="Helical" evidence="16">
    <location>
        <begin position="176"/>
        <end position="192"/>
    </location>
</feature>
<organism evidence="20">
    <name type="scientific">Nassarius hepaticus</name>
    <dbReference type="NCBI Taxonomy" id="488499"/>
    <lineage>
        <taxon>Eukaryota</taxon>
        <taxon>Metazoa</taxon>
        <taxon>Spiralia</taxon>
        <taxon>Lophotrochozoa</taxon>
        <taxon>Mollusca</taxon>
        <taxon>Gastropoda</taxon>
        <taxon>Caenogastropoda</taxon>
        <taxon>Neogastropoda</taxon>
        <taxon>Buccinoidea</taxon>
        <taxon>Nassariidae</taxon>
        <taxon>Nassariinae</taxon>
        <taxon>Nassarius</taxon>
    </lineage>
</organism>
<evidence type="ECO:0000256" key="6">
    <source>
        <dbReference type="ARBA" id="ARBA00022692"/>
    </source>
</evidence>
<comment type="function">
    <text evidence="16">Core subunit of the mitochondrial membrane respiratory chain NADH dehydrogenase (Complex I) which catalyzes electron transfer from NADH through the respiratory chain, using ubiquinone as an electron acceptor. Essential for the catalytic activity and assembly of complex I.</text>
</comment>
<dbReference type="InterPro" id="IPR010934">
    <property type="entry name" value="NADH_DH_su5_C"/>
</dbReference>
<reference evidence="20" key="1">
    <citation type="submission" date="2018-09" db="EMBL/GenBank/DDBJ databases">
        <authorList>
            <person name="Huai Y."/>
            <person name="Baoying G."/>
            <person name="Pengzhi Q."/>
        </authorList>
    </citation>
    <scope>NUCLEOTIDE SEQUENCE</scope>
</reference>
<keyword evidence="7" id="KW-0999">Mitochondrion inner membrane</keyword>
<dbReference type="PANTHER" id="PTHR42829:SF2">
    <property type="entry name" value="NADH-UBIQUINONE OXIDOREDUCTASE CHAIN 5"/>
    <property type="match status" value="1"/>
</dbReference>
<comment type="catalytic activity">
    <reaction evidence="15 16">
        <text>a ubiquinone + NADH + 5 H(+)(in) = a ubiquinol + NAD(+) + 4 H(+)(out)</text>
        <dbReference type="Rhea" id="RHEA:29091"/>
        <dbReference type="Rhea" id="RHEA-COMP:9565"/>
        <dbReference type="Rhea" id="RHEA-COMP:9566"/>
        <dbReference type="ChEBI" id="CHEBI:15378"/>
        <dbReference type="ChEBI" id="CHEBI:16389"/>
        <dbReference type="ChEBI" id="CHEBI:17976"/>
        <dbReference type="ChEBI" id="CHEBI:57540"/>
        <dbReference type="ChEBI" id="CHEBI:57945"/>
        <dbReference type="EC" id="7.1.1.2"/>
    </reaction>
</comment>
<dbReference type="InterPro" id="IPR001750">
    <property type="entry name" value="ND/Mrp_TM"/>
</dbReference>
<keyword evidence="4 16" id="KW-0813">Transport</keyword>
<keyword evidence="12 16" id="KW-0830">Ubiquinone</keyword>
<keyword evidence="14 16" id="KW-0472">Membrane</keyword>
<evidence type="ECO:0000256" key="1">
    <source>
        <dbReference type="ARBA" id="ARBA00004448"/>
    </source>
</evidence>
<evidence type="ECO:0000256" key="8">
    <source>
        <dbReference type="ARBA" id="ARBA00022967"/>
    </source>
</evidence>
<dbReference type="EMBL" id="MH885313">
    <property type="protein sequence ID" value="QCQ69456.1"/>
    <property type="molecule type" value="Genomic_DNA"/>
</dbReference>
<dbReference type="GO" id="GO:0015990">
    <property type="term" value="P:electron transport coupled proton transport"/>
    <property type="evidence" value="ECO:0007669"/>
    <property type="project" value="TreeGrafter"/>
</dbReference>
<dbReference type="InterPro" id="IPR003945">
    <property type="entry name" value="NU5C-like"/>
</dbReference>
<evidence type="ECO:0000256" key="12">
    <source>
        <dbReference type="ARBA" id="ARBA00023075"/>
    </source>
</evidence>
<geneLocation type="mitochondrion" evidence="20"/>
<dbReference type="Pfam" id="PF00361">
    <property type="entry name" value="Proton_antipo_M"/>
    <property type="match status" value="1"/>
</dbReference>
<keyword evidence="13 16" id="KW-0496">Mitochondrion</keyword>
<keyword evidence="6 16" id="KW-0812">Transmembrane</keyword>
<feature type="domain" description="NADH dehydrogenase subunit 5 C-terminal" evidence="19">
    <location>
        <begin position="392"/>
        <end position="564"/>
    </location>
</feature>
<evidence type="ECO:0000256" key="3">
    <source>
        <dbReference type="ARBA" id="ARBA00021096"/>
    </source>
</evidence>
<feature type="transmembrane region" description="Helical" evidence="16">
    <location>
        <begin position="376"/>
        <end position="398"/>
    </location>
</feature>
<feature type="transmembrane region" description="Helical" evidence="16">
    <location>
        <begin position="114"/>
        <end position="132"/>
    </location>
</feature>
<feature type="transmembrane region" description="Helical" evidence="16">
    <location>
        <begin position="547"/>
        <end position="564"/>
    </location>
</feature>
<evidence type="ECO:0000256" key="10">
    <source>
        <dbReference type="ARBA" id="ARBA00022989"/>
    </source>
</evidence>
<sequence>MNMNLKSSSISSLFLLLYSAVLFPVTMMFILKSKNIILEWSIFQMSSCSMTLMLILDPVSLSFSNVVCLISGCVMMFSSSYMSHDPFLKRFVWLVMLFVLSMNLLVFIPSLPALLLGWDGLGIVSFALVIYYQNMKSLGAGMVTVLANRIGDVMILISIGILVLQGHWSILSIWDFYLTSWLALTVMLAAMTKSAQIPFSSWLPAAMAAPTPVSALVHSSTLVTAGIFLVIRFFPFLETISMFKPMLLFISVLTLLMAGIGANYENDLKKIIALSTLSQLGVMMMSLGLGMPYLALFHLYTHALFKALLFLCAGMFIHNSSNTQDIRHMGLLFSQAPLTTACMNIANLSLCGAPFLSGFYSKDLILELSLHNPTSFLMVLLIFLATGMTAAYSFRLSFCSLWGHIKGSSFHEKQELDPYVNWATTILSLMAVIAGFAFQNIFLQFNPVPFILPLYLKLLTIFVIISGIFLAFLVWDSDYNVKKMNKMKFFFSTMWFLAPISTQPLTKFSMLLGSNIIKSIDMGWLEILGGQGSNLVSSSMSMNNQNIQIKSFNFFIALILFFVLNPKMKVIGTILSKFKNLITRSAHLVASASQSERWLASDQMNNQLWRVILFI</sequence>
<comment type="subcellular location">
    <subcellularLocation>
        <location evidence="1">Mitochondrion inner membrane</location>
        <topology evidence="1">Multi-pass membrane protein</topology>
    </subcellularLocation>
</comment>
<comment type="similarity">
    <text evidence="16">Belongs to the complex I subunit 5 family.</text>
</comment>
<feature type="transmembrane region" description="Helical" evidence="16">
    <location>
        <begin position="329"/>
        <end position="356"/>
    </location>
</feature>
<keyword evidence="8" id="KW-1278">Translocase</keyword>
<feature type="transmembrane region" description="Helical" evidence="16">
    <location>
        <begin position="62"/>
        <end position="79"/>
    </location>
</feature>
<feature type="transmembrane region" description="Helical" evidence="16">
    <location>
        <begin position="419"/>
        <end position="442"/>
    </location>
</feature>
<feature type="transmembrane region" description="Helical" evidence="16">
    <location>
        <begin position="454"/>
        <end position="475"/>
    </location>
</feature>
<proteinExistence type="inferred from homology"/>
<evidence type="ECO:0000256" key="11">
    <source>
        <dbReference type="ARBA" id="ARBA00023027"/>
    </source>
</evidence>
<evidence type="ECO:0000259" key="17">
    <source>
        <dbReference type="Pfam" id="PF00361"/>
    </source>
</evidence>
<dbReference type="AlphaFoldDB" id="A0A4V1F1X5"/>
<dbReference type="GO" id="GO:0008137">
    <property type="term" value="F:NADH dehydrogenase (ubiquinone) activity"/>
    <property type="evidence" value="ECO:0007669"/>
    <property type="project" value="UniProtKB-EC"/>
</dbReference>
<accession>A0A4V1F1X5</accession>
<keyword evidence="9" id="KW-0249">Electron transport</keyword>
<keyword evidence="11 16" id="KW-0520">NAD</keyword>
<evidence type="ECO:0000256" key="15">
    <source>
        <dbReference type="ARBA" id="ARBA00049551"/>
    </source>
</evidence>
<evidence type="ECO:0000256" key="2">
    <source>
        <dbReference type="ARBA" id="ARBA00012944"/>
    </source>
</evidence>
<name>A0A4V1F1X5_9CAEN</name>
<feature type="transmembrane region" description="Helical" evidence="16">
    <location>
        <begin position="12"/>
        <end position="30"/>
    </location>
</feature>
<protein>
    <recommendedName>
        <fullName evidence="3 16">NADH-ubiquinone oxidoreductase chain 5</fullName>
        <ecNumber evidence="2 16">7.1.1.2</ecNumber>
    </recommendedName>
</protein>
<evidence type="ECO:0000259" key="19">
    <source>
        <dbReference type="Pfam" id="PF06455"/>
    </source>
</evidence>
<dbReference type="Pfam" id="PF06455">
    <property type="entry name" value="NADH5_C"/>
    <property type="match status" value="1"/>
</dbReference>
<dbReference type="PRINTS" id="PR01434">
    <property type="entry name" value="NADHDHGNASE5"/>
</dbReference>
<evidence type="ECO:0000256" key="16">
    <source>
        <dbReference type="RuleBase" id="RU003404"/>
    </source>
</evidence>
<feature type="transmembrane region" description="Helical" evidence="16">
    <location>
        <begin position="297"/>
        <end position="317"/>
    </location>
</feature>
<evidence type="ECO:0000256" key="13">
    <source>
        <dbReference type="ARBA" id="ARBA00023128"/>
    </source>
</evidence>
<dbReference type="GO" id="GO:0042773">
    <property type="term" value="P:ATP synthesis coupled electron transport"/>
    <property type="evidence" value="ECO:0007669"/>
    <property type="project" value="InterPro"/>
</dbReference>
<reference evidence="20" key="2">
    <citation type="journal article" date="2019" name="Mitochondrial DNA Part B Resour">
        <title>Characterization of complete mitochondrial genome of Nassarius hepaticus (Stenoglossa, Nassariidae).</title>
        <authorList>
            <person name="Yang H."/>
            <person name="Ye Y."/>
            <person name="Liu S."/>
            <person name="Xu M."/>
            <person name="Guo B."/>
        </authorList>
    </citation>
    <scope>NUCLEOTIDE SEQUENCE</scope>
</reference>
<feature type="domain" description="NADH-Ubiquinone oxidoreductase (complex I) chain 5 N-terminal" evidence="18">
    <location>
        <begin position="43"/>
        <end position="91"/>
    </location>
</feature>
<feature type="transmembrane region" description="Helical" evidence="16">
    <location>
        <begin position="153"/>
        <end position="170"/>
    </location>
</feature>
<dbReference type="InterPro" id="IPR001516">
    <property type="entry name" value="Proton_antipo_N"/>
</dbReference>
<dbReference type="GO" id="GO:0003954">
    <property type="term" value="F:NADH dehydrogenase activity"/>
    <property type="evidence" value="ECO:0007669"/>
    <property type="project" value="TreeGrafter"/>
</dbReference>
<feature type="transmembrane region" description="Helical" evidence="16">
    <location>
        <begin position="271"/>
        <end position="291"/>
    </location>
</feature>
<evidence type="ECO:0000256" key="5">
    <source>
        <dbReference type="ARBA" id="ARBA00022660"/>
    </source>
</evidence>
<feature type="transmembrane region" description="Helical" evidence="16">
    <location>
        <begin position="246"/>
        <end position="264"/>
    </location>
</feature>
<evidence type="ECO:0000256" key="14">
    <source>
        <dbReference type="ARBA" id="ARBA00023136"/>
    </source>
</evidence>
<evidence type="ECO:0000313" key="20">
    <source>
        <dbReference type="EMBL" id="QCQ69456.1"/>
    </source>
</evidence>
<feature type="transmembrane region" description="Helical" evidence="16">
    <location>
        <begin position="91"/>
        <end position="108"/>
    </location>
</feature>
<dbReference type="GO" id="GO:0005743">
    <property type="term" value="C:mitochondrial inner membrane"/>
    <property type="evidence" value="ECO:0007669"/>
    <property type="project" value="UniProtKB-SubCell"/>
</dbReference>
<feature type="transmembrane region" description="Helical" evidence="16">
    <location>
        <begin position="213"/>
        <end position="234"/>
    </location>
</feature>
<feature type="domain" description="NADH:quinone oxidoreductase/Mrp antiporter transmembrane" evidence="17">
    <location>
        <begin position="111"/>
        <end position="385"/>
    </location>
</feature>